<name>A0A2A5WUS0_9GAMM</name>
<evidence type="ECO:0000259" key="2">
    <source>
        <dbReference type="Pfam" id="PF05569"/>
    </source>
</evidence>
<dbReference type="Pfam" id="PF05569">
    <property type="entry name" value="Peptidase_M56"/>
    <property type="match status" value="1"/>
</dbReference>
<keyword evidence="1" id="KW-1133">Transmembrane helix</keyword>
<organism evidence="3 4">
    <name type="scientific">OM182 bacterium MED-G24</name>
    <dbReference type="NCBI Taxonomy" id="1986255"/>
    <lineage>
        <taxon>Bacteria</taxon>
        <taxon>Pseudomonadati</taxon>
        <taxon>Pseudomonadota</taxon>
        <taxon>Gammaproteobacteria</taxon>
        <taxon>OMG group</taxon>
        <taxon>OM182 clade</taxon>
    </lineage>
</organism>
<feature type="transmembrane region" description="Helical" evidence="1">
    <location>
        <begin position="229"/>
        <end position="247"/>
    </location>
</feature>
<reference evidence="3 4" key="1">
    <citation type="submission" date="2017-08" db="EMBL/GenBank/DDBJ databases">
        <title>Fine stratification of microbial communities through a metagenomic profile of the photic zone.</title>
        <authorList>
            <person name="Haro-Moreno J.M."/>
            <person name="Lopez-Perez M."/>
            <person name="De La Torre J."/>
            <person name="Picazo A."/>
            <person name="Camacho A."/>
            <person name="Rodriguez-Valera F."/>
        </authorList>
    </citation>
    <scope>NUCLEOTIDE SEQUENCE [LARGE SCALE GENOMIC DNA]</scope>
    <source>
        <strain evidence="3">MED-G24</strain>
    </source>
</reference>
<sequence length="572" mass="64025">MVCRRGICVIPDPEFLLQAGLSNAVLAVILAVIAFAVQRHGKSPQLAHMLWLLVLLKLLTPPLMTIPVSSMPLVASTPVVTVTESPTRTEGETVTIGSTLETMTSGVIQERAIAMQPFLLVLWLMLSASFACYSITRVARFNRLLNASETQVPQELVSLTGEVASELSLAHVPSVHVTTARVSPMIWSGFRPRLYLPLALTERLDVAQLRCVIAHELSHVKRGDHFIRWIEWLAMVLFFWHPLLWVARRGLHQAEEMCCDQMVIEMLNPVRKDYALTIARTVRLLVQPLKAPEMASPINGGHQLQRRIDMMLIPTNAASRPSRFVLFVFAAAMLPLGLLRADSESDYQAMQERLDAAVLAGDITPLQADERRQAFLRRQQEVTEPESETEATEKRERIREIRAAHHQGHLTDEEFREALRAAGVDMSKGGHHARAKSDRSGIERRMRRIRAAQAEGKMTDEEAKAAIRRVRLAVASVKQEHGERSGARGEHNNIKDCPETATEIGNCSAKADEMFGRMREIRISQADGNLTAEQAESAYRQLLQDIRDAVESGEMTENDGRRASRRIRVLLP</sequence>
<accession>A0A2A5WUS0</accession>
<dbReference type="EMBL" id="NTKD01000014">
    <property type="protein sequence ID" value="PDH40242.1"/>
    <property type="molecule type" value="Genomic_DNA"/>
</dbReference>
<dbReference type="Proteomes" id="UP000219327">
    <property type="component" value="Unassembled WGS sequence"/>
</dbReference>
<dbReference type="InterPro" id="IPR052173">
    <property type="entry name" value="Beta-lactam_resp_regulator"/>
</dbReference>
<feature type="transmembrane region" description="Helical" evidence="1">
    <location>
        <begin position="113"/>
        <end position="135"/>
    </location>
</feature>
<keyword evidence="1" id="KW-0812">Transmembrane</keyword>
<dbReference type="AlphaFoldDB" id="A0A2A5WUS0"/>
<dbReference type="CDD" id="cd07341">
    <property type="entry name" value="M56_BlaR1_MecR1_like"/>
    <property type="match status" value="1"/>
</dbReference>
<comment type="caution">
    <text evidence="3">The sequence shown here is derived from an EMBL/GenBank/DDBJ whole genome shotgun (WGS) entry which is preliminary data.</text>
</comment>
<evidence type="ECO:0000313" key="3">
    <source>
        <dbReference type="EMBL" id="PDH40242.1"/>
    </source>
</evidence>
<protein>
    <recommendedName>
        <fullName evidence="2">Peptidase M56 domain-containing protein</fullName>
    </recommendedName>
</protein>
<gene>
    <name evidence="3" type="ORF">CNE99_04050</name>
</gene>
<evidence type="ECO:0000313" key="4">
    <source>
        <dbReference type="Proteomes" id="UP000219327"/>
    </source>
</evidence>
<feature type="transmembrane region" description="Helical" evidence="1">
    <location>
        <begin position="49"/>
        <end position="68"/>
    </location>
</feature>
<proteinExistence type="predicted"/>
<feature type="domain" description="Peptidase M56" evidence="2">
    <location>
        <begin position="16"/>
        <end position="310"/>
    </location>
</feature>
<keyword evidence="1" id="KW-0472">Membrane</keyword>
<evidence type="ECO:0000256" key="1">
    <source>
        <dbReference type="SAM" id="Phobius"/>
    </source>
</evidence>
<dbReference type="PANTHER" id="PTHR34978">
    <property type="entry name" value="POSSIBLE SENSOR-TRANSDUCER PROTEIN BLAR"/>
    <property type="match status" value="1"/>
</dbReference>
<feature type="transmembrane region" description="Helical" evidence="1">
    <location>
        <begin position="15"/>
        <end position="37"/>
    </location>
</feature>
<dbReference type="InterPro" id="IPR008756">
    <property type="entry name" value="Peptidase_M56"/>
</dbReference>
<dbReference type="Gene3D" id="3.30.2010.10">
    <property type="entry name" value="Metalloproteases ('zincins'), catalytic domain"/>
    <property type="match status" value="1"/>
</dbReference>
<dbReference type="PANTHER" id="PTHR34978:SF3">
    <property type="entry name" value="SLR0241 PROTEIN"/>
    <property type="match status" value="1"/>
</dbReference>